<name>A0ABP8F5N4_9BACT</name>
<keyword evidence="3" id="KW-1185">Reference proteome</keyword>
<protein>
    <recommendedName>
        <fullName evidence="1">Helix-turn-helix domain-containing protein</fullName>
    </recommendedName>
</protein>
<accession>A0ABP8F5N4</accession>
<feature type="domain" description="Helix-turn-helix" evidence="1">
    <location>
        <begin position="41"/>
        <end position="90"/>
    </location>
</feature>
<organism evidence="2 3">
    <name type="scientific">Nibribacter koreensis</name>
    <dbReference type="NCBI Taxonomy" id="1084519"/>
    <lineage>
        <taxon>Bacteria</taxon>
        <taxon>Pseudomonadati</taxon>
        <taxon>Bacteroidota</taxon>
        <taxon>Cytophagia</taxon>
        <taxon>Cytophagales</taxon>
        <taxon>Hymenobacteraceae</taxon>
        <taxon>Nibribacter</taxon>
    </lineage>
</organism>
<reference evidence="3" key="1">
    <citation type="journal article" date="2019" name="Int. J. Syst. Evol. Microbiol.">
        <title>The Global Catalogue of Microorganisms (GCM) 10K type strain sequencing project: providing services to taxonomists for standard genome sequencing and annotation.</title>
        <authorList>
            <consortium name="The Broad Institute Genomics Platform"/>
            <consortium name="The Broad Institute Genome Sequencing Center for Infectious Disease"/>
            <person name="Wu L."/>
            <person name="Ma J."/>
        </authorList>
    </citation>
    <scope>NUCLEOTIDE SEQUENCE [LARGE SCALE GENOMIC DNA]</scope>
    <source>
        <strain evidence="3">JCM 17917</strain>
    </source>
</reference>
<dbReference type="InterPro" id="IPR009061">
    <property type="entry name" value="DNA-bd_dom_put_sf"/>
</dbReference>
<dbReference type="EMBL" id="BAABGX010000001">
    <property type="protein sequence ID" value="GAA4295711.1"/>
    <property type="molecule type" value="Genomic_DNA"/>
</dbReference>
<evidence type="ECO:0000313" key="2">
    <source>
        <dbReference type="EMBL" id="GAA4295711.1"/>
    </source>
</evidence>
<comment type="caution">
    <text evidence="2">The sequence shown here is derived from an EMBL/GenBank/DDBJ whole genome shotgun (WGS) entry which is preliminary data.</text>
</comment>
<gene>
    <name evidence="2" type="ORF">GCM10023183_01830</name>
</gene>
<dbReference type="RefSeq" id="WP_345161391.1">
    <property type="nucleotide sequence ID" value="NZ_BAABGX010000001.1"/>
</dbReference>
<dbReference type="Proteomes" id="UP001501844">
    <property type="component" value="Unassembled WGS sequence"/>
</dbReference>
<evidence type="ECO:0000313" key="3">
    <source>
        <dbReference type="Proteomes" id="UP001501844"/>
    </source>
</evidence>
<dbReference type="InterPro" id="IPR041657">
    <property type="entry name" value="HTH_17"/>
</dbReference>
<proteinExistence type="predicted"/>
<dbReference type="InterPro" id="IPR010093">
    <property type="entry name" value="SinI_DNA-bd"/>
</dbReference>
<dbReference type="NCBIfam" id="TIGR01764">
    <property type="entry name" value="excise"/>
    <property type="match status" value="1"/>
</dbReference>
<sequence length="109" mass="12681">MQEIRLIQLQTQELRMIVREELRRVLSETGLLKAIGLHEELLTIEQAAQMLGLAKSTIYVLTSRQEIPCFKKSRRLYFRRSELLTWVEAGRRKPDGKETVSPSNSHSDE</sequence>
<dbReference type="SUPFAM" id="SSF46955">
    <property type="entry name" value="Putative DNA-binding domain"/>
    <property type="match status" value="1"/>
</dbReference>
<evidence type="ECO:0000259" key="1">
    <source>
        <dbReference type="Pfam" id="PF12728"/>
    </source>
</evidence>
<dbReference type="Pfam" id="PF12728">
    <property type="entry name" value="HTH_17"/>
    <property type="match status" value="1"/>
</dbReference>